<dbReference type="GO" id="GO:0071949">
    <property type="term" value="F:FAD binding"/>
    <property type="evidence" value="ECO:0007669"/>
    <property type="project" value="InterPro"/>
</dbReference>
<proteinExistence type="predicted"/>
<dbReference type="PROSITE" id="PS51387">
    <property type="entry name" value="FAD_PCMH"/>
    <property type="match status" value="1"/>
</dbReference>
<organism evidence="6">
    <name type="scientific">marine metagenome</name>
    <dbReference type="NCBI Taxonomy" id="408172"/>
    <lineage>
        <taxon>unclassified sequences</taxon>
        <taxon>metagenomes</taxon>
        <taxon>ecological metagenomes</taxon>
    </lineage>
</organism>
<dbReference type="InterPro" id="IPR036318">
    <property type="entry name" value="FAD-bd_PCMH-like_sf"/>
</dbReference>
<evidence type="ECO:0000313" key="6">
    <source>
        <dbReference type="EMBL" id="SVA09797.1"/>
    </source>
</evidence>
<dbReference type="InterPro" id="IPR016166">
    <property type="entry name" value="FAD-bd_PCMH"/>
</dbReference>
<gene>
    <name evidence="6" type="ORF">METZ01_LOCUS62651</name>
</gene>
<keyword evidence="2" id="KW-0285">Flavoprotein</keyword>
<keyword evidence="3" id="KW-0274">FAD</keyword>
<dbReference type="Gene3D" id="3.30.465.10">
    <property type="match status" value="1"/>
</dbReference>
<feature type="domain" description="FAD-binding PCMH-type" evidence="5">
    <location>
        <begin position="34"/>
        <end position="212"/>
    </location>
</feature>
<sequence>MNNIIGSLIEVVGAEYVLWSEADLLVYEYDGSVDRSIPLIVVLPETTEQVSEIVKIARQNSLPVVARGAGTGLSGGAIAEHGGVVIAMSRMTRILEVNEYDRYAVVQPGVVNLDLSNHVGPIGLYYAPDPSSQRACTIGGNIAENSGGPHCLAYGVTTNHVLGLEVVLADGTITQFGGVGREYQGYDLRGITIGSEGTLAIATTITVRLLRIPETVKTMLVVFDDVETASAAVSGIIGAGIIPAAIEMMDHFCIQAVAGAGYPEGAGAVLLVELDGLEELVEDESQEVESICREFGPLEIKVATDPDEREKLWSGRKGVLGALGRLAPNYYLVDGTIPRTKLVEVLRQINELSERTGYRIANLLHAGDGNLHPSILFDERKPGDTENILAIGAEILRICVEAGGVLSGEHGIGLEKQDQMPLMFTDEDMAAMALLKIAFETEDVFNPGKVFPTGAACGDISQARAIARVGPGAYI</sequence>
<dbReference type="InterPro" id="IPR004113">
    <property type="entry name" value="FAD-bd_oxidored_4_C"/>
</dbReference>
<evidence type="ECO:0000256" key="3">
    <source>
        <dbReference type="ARBA" id="ARBA00022827"/>
    </source>
</evidence>
<protein>
    <recommendedName>
        <fullName evidence="5">FAD-binding PCMH-type domain-containing protein</fullName>
    </recommendedName>
</protein>
<dbReference type="SUPFAM" id="SSF56176">
    <property type="entry name" value="FAD-binding/transporter-associated domain-like"/>
    <property type="match status" value="1"/>
</dbReference>
<dbReference type="InterPro" id="IPR051914">
    <property type="entry name" value="FAD-linked_OxidoTrans_Type4"/>
</dbReference>
<evidence type="ECO:0000256" key="4">
    <source>
        <dbReference type="ARBA" id="ARBA00023002"/>
    </source>
</evidence>
<dbReference type="PANTHER" id="PTHR42934:SF1">
    <property type="entry name" value="GLYCOLATE OXIDASE SUBUNIT GLCD"/>
    <property type="match status" value="1"/>
</dbReference>
<evidence type="ECO:0000256" key="2">
    <source>
        <dbReference type="ARBA" id="ARBA00022630"/>
    </source>
</evidence>
<dbReference type="PANTHER" id="PTHR42934">
    <property type="entry name" value="GLYCOLATE OXIDASE SUBUNIT GLCD"/>
    <property type="match status" value="1"/>
</dbReference>
<dbReference type="AlphaFoldDB" id="A0A381T568"/>
<name>A0A381T568_9ZZZZ</name>
<dbReference type="InterPro" id="IPR016164">
    <property type="entry name" value="FAD-linked_Oxase-like_C"/>
</dbReference>
<reference evidence="6" key="1">
    <citation type="submission" date="2018-05" db="EMBL/GenBank/DDBJ databases">
        <authorList>
            <person name="Lanie J.A."/>
            <person name="Ng W.-L."/>
            <person name="Kazmierczak K.M."/>
            <person name="Andrzejewski T.M."/>
            <person name="Davidsen T.M."/>
            <person name="Wayne K.J."/>
            <person name="Tettelin H."/>
            <person name="Glass J.I."/>
            <person name="Rusch D."/>
            <person name="Podicherti R."/>
            <person name="Tsui H.-C.T."/>
            <person name="Winkler M.E."/>
        </authorList>
    </citation>
    <scope>NUCLEOTIDE SEQUENCE</scope>
</reference>
<dbReference type="InterPro" id="IPR016169">
    <property type="entry name" value="FAD-bd_PCMH_sub2"/>
</dbReference>
<dbReference type="InterPro" id="IPR006094">
    <property type="entry name" value="Oxid_FAD_bind_N"/>
</dbReference>
<dbReference type="EMBL" id="UINC01003853">
    <property type="protein sequence ID" value="SVA09797.1"/>
    <property type="molecule type" value="Genomic_DNA"/>
</dbReference>
<dbReference type="SUPFAM" id="SSF55103">
    <property type="entry name" value="FAD-linked oxidases, C-terminal domain"/>
    <property type="match status" value="1"/>
</dbReference>
<dbReference type="InterPro" id="IPR016171">
    <property type="entry name" value="Vanillyl_alc_oxidase_C-sub2"/>
</dbReference>
<comment type="cofactor">
    <cofactor evidence="1">
        <name>FAD</name>
        <dbReference type="ChEBI" id="CHEBI:57692"/>
    </cofactor>
</comment>
<dbReference type="GO" id="GO:0016491">
    <property type="term" value="F:oxidoreductase activity"/>
    <property type="evidence" value="ECO:0007669"/>
    <property type="project" value="UniProtKB-KW"/>
</dbReference>
<keyword evidence="4" id="KW-0560">Oxidoreductase</keyword>
<dbReference type="Gene3D" id="1.10.45.10">
    <property type="entry name" value="Vanillyl-alcohol Oxidase, Chain A, domain 4"/>
    <property type="match status" value="1"/>
</dbReference>
<dbReference type="Pfam" id="PF01565">
    <property type="entry name" value="FAD_binding_4"/>
    <property type="match status" value="1"/>
</dbReference>
<dbReference type="Gene3D" id="3.30.70.2740">
    <property type="match status" value="1"/>
</dbReference>
<accession>A0A381T568</accession>
<dbReference type="Pfam" id="PF02913">
    <property type="entry name" value="FAD-oxidase_C"/>
    <property type="match status" value="1"/>
</dbReference>
<evidence type="ECO:0000259" key="5">
    <source>
        <dbReference type="PROSITE" id="PS51387"/>
    </source>
</evidence>
<evidence type="ECO:0000256" key="1">
    <source>
        <dbReference type="ARBA" id="ARBA00001974"/>
    </source>
</evidence>